<name>A0AA38RZ40_9PEZI</name>
<keyword evidence="2" id="KW-1185">Reference proteome</keyword>
<dbReference type="Gene3D" id="3.40.50.1000">
    <property type="entry name" value="HAD superfamily/HAD-like"/>
    <property type="match status" value="2"/>
</dbReference>
<dbReference type="Proteomes" id="UP001174691">
    <property type="component" value="Unassembled WGS sequence"/>
</dbReference>
<gene>
    <name evidence="1" type="ORF">NKR19_g6741</name>
</gene>
<dbReference type="NCBIfam" id="TIGR01456">
    <property type="entry name" value="CECR5"/>
    <property type="match status" value="1"/>
</dbReference>
<dbReference type="GO" id="GO:0016787">
    <property type="term" value="F:hydrolase activity"/>
    <property type="evidence" value="ECO:0007669"/>
    <property type="project" value="UniProtKB-KW"/>
</dbReference>
<dbReference type="NCBIfam" id="TIGR01460">
    <property type="entry name" value="HAD-SF-IIA"/>
    <property type="match status" value="1"/>
</dbReference>
<reference evidence="1" key="1">
    <citation type="submission" date="2022-07" db="EMBL/GenBank/DDBJ databases">
        <title>Fungi with potential for degradation of polypropylene.</title>
        <authorList>
            <person name="Gostincar C."/>
        </authorList>
    </citation>
    <scope>NUCLEOTIDE SEQUENCE</scope>
    <source>
        <strain evidence="1">EXF-13287</strain>
    </source>
</reference>
<dbReference type="InterPro" id="IPR006353">
    <property type="entry name" value="HAD-SF_hydro_IIA_CECR5"/>
</dbReference>
<dbReference type="SUPFAM" id="SSF56784">
    <property type="entry name" value="HAD-like"/>
    <property type="match status" value="1"/>
</dbReference>
<dbReference type="GO" id="GO:0046474">
    <property type="term" value="P:glycerophospholipid biosynthetic process"/>
    <property type="evidence" value="ECO:0007669"/>
    <property type="project" value="TreeGrafter"/>
</dbReference>
<dbReference type="PANTHER" id="PTHR14269:SF57">
    <property type="entry name" value="SUPERFAMILY HYDROLASE, PUTATIVE (AFU_ORTHOLOGUE AFUA_2G02580)-RELATED"/>
    <property type="match status" value="1"/>
</dbReference>
<dbReference type="Pfam" id="PF13344">
    <property type="entry name" value="Hydrolase_6"/>
    <property type="match status" value="1"/>
</dbReference>
<dbReference type="PANTHER" id="PTHR14269">
    <property type="entry name" value="CDP-DIACYLGLYCEROL--GLYCEROL-3-PHOSPHATE 3-PHOSPHATIDYLTRANSFERASE-RELATED"/>
    <property type="match status" value="1"/>
</dbReference>
<dbReference type="FunFam" id="3.40.50.1000:FF:000069">
    <property type="entry name" value="HAD-superfamily subfamily IIA hydrolase"/>
    <property type="match status" value="1"/>
</dbReference>
<dbReference type="EMBL" id="JANBVN010000108">
    <property type="protein sequence ID" value="KAJ9143671.1"/>
    <property type="molecule type" value="Genomic_DNA"/>
</dbReference>
<accession>A0AA38RZ40</accession>
<protein>
    <submittedName>
        <fullName evidence="1">HAD-superfamily hydrolase</fullName>
    </submittedName>
</protein>
<dbReference type="InterPro" id="IPR050324">
    <property type="entry name" value="CDP-alcohol_PTase-I"/>
</dbReference>
<dbReference type="InterPro" id="IPR006357">
    <property type="entry name" value="HAD-SF_hydro_IIA"/>
</dbReference>
<dbReference type="InterPro" id="IPR023214">
    <property type="entry name" value="HAD_sf"/>
</dbReference>
<evidence type="ECO:0000313" key="2">
    <source>
        <dbReference type="Proteomes" id="UP001174691"/>
    </source>
</evidence>
<dbReference type="AlphaFoldDB" id="A0AA38RZ40"/>
<comment type="caution">
    <text evidence="1">The sequence shown here is derived from an EMBL/GenBank/DDBJ whole genome shotgun (WGS) entry which is preliminary data.</text>
</comment>
<organism evidence="1 2">
    <name type="scientific">Coniochaeta hoffmannii</name>
    <dbReference type="NCBI Taxonomy" id="91930"/>
    <lineage>
        <taxon>Eukaryota</taxon>
        <taxon>Fungi</taxon>
        <taxon>Dikarya</taxon>
        <taxon>Ascomycota</taxon>
        <taxon>Pezizomycotina</taxon>
        <taxon>Sordariomycetes</taxon>
        <taxon>Sordariomycetidae</taxon>
        <taxon>Coniochaetales</taxon>
        <taxon>Coniochaetaceae</taxon>
        <taxon>Coniochaeta</taxon>
    </lineage>
</organism>
<keyword evidence="1" id="KW-0378">Hydrolase</keyword>
<evidence type="ECO:0000313" key="1">
    <source>
        <dbReference type="EMBL" id="KAJ9143671.1"/>
    </source>
</evidence>
<proteinExistence type="predicted"/>
<sequence>MSDFVFSKAGKVKGTEHVAGPAKHRSPMSARPLSYVPNSRLRRRIQSVAPARRFSTEHELPSTEAPSFAFAFDIDGVLLHVSKPIPGATETLRFLQEHNIPFILLTNGGGRHESERVADLSKKLDVPLTTSNFVQSHTPFQELVDELADKTILVTGANADKCRAIAHAYGFKNVVTPADIMAAEPRVWPFEPLMEEVYARTSKPLPCLIHSGPEAVIDAKTIQGKPPLKIDAMFVFNDPRDWALDIQIIVDLILSQQGYLGTYSPKNGDLSLPGCGWQGDGQPPLYFSNADLFWSTGYHLPRFGQGAFQAAVAGVWRRVTGGHELHRRVFGKPSSETYAFAERVLQRHRHELLKEIAGRHGPGRLGRVYMVGDNPESDIAGANDYRSEVGTEWESVLVKTGVWTPQRAGGEAVLKGRLKPGAVVGDVREAVRWALEREGLDGRL</sequence>
<dbReference type="InterPro" id="IPR036412">
    <property type="entry name" value="HAD-like_sf"/>
</dbReference>
<dbReference type="GO" id="GO:0005739">
    <property type="term" value="C:mitochondrion"/>
    <property type="evidence" value="ECO:0007669"/>
    <property type="project" value="TreeGrafter"/>
</dbReference>
<dbReference type="Pfam" id="PF13242">
    <property type="entry name" value="Hydrolase_like"/>
    <property type="match status" value="1"/>
</dbReference>